<dbReference type="PROSITE" id="PS50943">
    <property type="entry name" value="HTH_CROC1"/>
    <property type="match status" value="1"/>
</dbReference>
<dbReference type="SUPFAM" id="SSF47413">
    <property type="entry name" value="lambda repressor-like DNA-binding domains"/>
    <property type="match status" value="1"/>
</dbReference>
<comment type="similarity">
    <text evidence="1">Belongs to the short-chain fatty acyl-CoA assimilation regulator (ScfR) family.</text>
</comment>
<gene>
    <name evidence="4" type="ORF">E0H58_25585</name>
</gene>
<feature type="region of interest" description="Disordered" evidence="2">
    <location>
        <begin position="396"/>
        <end position="415"/>
    </location>
</feature>
<dbReference type="InterPro" id="IPR010359">
    <property type="entry name" value="IrrE_HExxH"/>
</dbReference>
<evidence type="ECO:0000313" key="4">
    <source>
        <dbReference type="EMBL" id="TCC20725.1"/>
    </source>
</evidence>
<dbReference type="Gene3D" id="1.10.260.40">
    <property type="entry name" value="lambda repressor-like DNA-binding domains"/>
    <property type="match status" value="1"/>
</dbReference>
<accession>A0ABY1ZZK9</accession>
<feature type="domain" description="HTH cro/C1-type" evidence="3">
    <location>
        <begin position="9"/>
        <end position="63"/>
    </location>
</feature>
<reference evidence="4 5" key="1">
    <citation type="submission" date="2019-02" db="EMBL/GenBank/DDBJ databases">
        <title>Kribbella capetownensis sp. nov. and Kribbella speibonae sp. nov., isolated from soil.</title>
        <authorList>
            <person name="Curtis S.M."/>
            <person name="Norton I."/>
            <person name="Everest G.J."/>
            <person name="Meyers P.R."/>
        </authorList>
    </citation>
    <scope>NUCLEOTIDE SEQUENCE [LARGE SCALE GENOMIC DNA]</scope>
    <source>
        <strain evidence="4 5">SK5</strain>
    </source>
</reference>
<evidence type="ECO:0000313" key="5">
    <source>
        <dbReference type="Proteomes" id="UP000292385"/>
    </source>
</evidence>
<dbReference type="PANTHER" id="PTHR43236:SF1">
    <property type="entry name" value="BLL7220 PROTEIN"/>
    <property type="match status" value="1"/>
</dbReference>
<dbReference type="RefSeq" id="WP_131464358.1">
    <property type="nucleotide sequence ID" value="NZ_SJJY01000006.1"/>
</dbReference>
<dbReference type="CDD" id="cd00093">
    <property type="entry name" value="HTH_XRE"/>
    <property type="match status" value="1"/>
</dbReference>
<keyword evidence="5" id="KW-1185">Reference proteome</keyword>
<dbReference type="PANTHER" id="PTHR43236">
    <property type="entry name" value="ANTITOXIN HIGA1"/>
    <property type="match status" value="1"/>
</dbReference>
<name>A0ABY1ZZK9_9ACTN</name>
<dbReference type="InterPro" id="IPR010982">
    <property type="entry name" value="Lambda_DNA-bd_dom_sf"/>
</dbReference>
<dbReference type="SMART" id="SM00530">
    <property type="entry name" value="HTH_XRE"/>
    <property type="match status" value="1"/>
</dbReference>
<evidence type="ECO:0000256" key="2">
    <source>
        <dbReference type="SAM" id="MobiDB-lite"/>
    </source>
</evidence>
<sequence>MEAELGTRIKSLREALGLRASDLATSVDLDPTALSKIENGRRAVKSVELARIARALHVSPLALLQPESLIGRLPVAARQAGSTIAMGAAYDRLESLSELHVVLTDNGFPNSPHLASVPSVAGMYWLEAAKALAVWAREHLGDIPEGDERFAALVETIETTLGFDVVVEAHEGDPLSGAAITDPSFPLLFVNAVHPLPRSLFTLAHELGHVLAGHNGSTITLDRELSGSTDDERTANAFAAEFLMPEDTVRQTIEEQGRKYPTLVQLAYRLSVSFESLIYRLHNLGVINARGRDKLMRVNWRGIVLSISSPGAFGGLSKNQAARFQARWATPPPPNPPAMLIQRATNGYRKGVIGGQALASLFGGDIEQLLTQQLLTDLQDDPDMVEAREIIDANYAPAAGADAEDPEERFSGIPF</sequence>
<dbReference type="Pfam" id="PF13560">
    <property type="entry name" value="HTH_31"/>
    <property type="match status" value="1"/>
</dbReference>
<proteinExistence type="inferred from homology"/>
<dbReference type="EMBL" id="SJJY01000006">
    <property type="protein sequence ID" value="TCC20725.1"/>
    <property type="molecule type" value="Genomic_DNA"/>
</dbReference>
<dbReference type="InterPro" id="IPR052345">
    <property type="entry name" value="Rad_response_metalloprotease"/>
</dbReference>
<dbReference type="InterPro" id="IPR001387">
    <property type="entry name" value="Cro/C1-type_HTH"/>
</dbReference>
<evidence type="ECO:0000256" key="1">
    <source>
        <dbReference type="ARBA" id="ARBA00007227"/>
    </source>
</evidence>
<dbReference type="Gene3D" id="1.10.10.2910">
    <property type="match status" value="1"/>
</dbReference>
<comment type="caution">
    <text evidence="4">The sequence shown here is derived from an EMBL/GenBank/DDBJ whole genome shotgun (WGS) entry which is preliminary data.</text>
</comment>
<organism evidence="4 5">
    <name type="scientific">Kribbella speibonae</name>
    <dbReference type="NCBI Taxonomy" id="1572660"/>
    <lineage>
        <taxon>Bacteria</taxon>
        <taxon>Bacillati</taxon>
        <taxon>Actinomycetota</taxon>
        <taxon>Actinomycetes</taxon>
        <taxon>Propionibacteriales</taxon>
        <taxon>Kribbellaceae</taxon>
        <taxon>Kribbella</taxon>
    </lineage>
</organism>
<dbReference type="Proteomes" id="UP000292385">
    <property type="component" value="Unassembled WGS sequence"/>
</dbReference>
<dbReference type="Pfam" id="PF06114">
    <property type="entry name" value="Peptidase_M78"/>
    <property type="match status" value="1"/>
</dbReference>
<evidence type="ECO:0000259" key="3">
    <source>
        <dbReference type="PROSITE" id="PS50943"/>
    </source>
</evidence>
<protein>
    <submittedName>
        <fullName evidence="4">ImmA/IrrE family metallo-endopeptidase</fullName>
    </submittedName>
</protein>